<proteinExistence type="predicted"/>
<gene>
    <name evidence="2" type="ORF">PBY51_021063</name>
</gene>
<comment type="caution">
    <text evidence="2">The sequence shown here is derived from an EMBL/GenBank/DDBJ whole genome shotgun (WGS) entry which is preliminary data.</text>
</comment>
<evidence type="ECO:0000313" key="3">
    <source>
        <dbReference type="Proteomes" id="UP001346869"/>
    </source>
</evidence>
<feature type="chain" id="PRO_5043026516" description="Secreted protein" evidence="1">
    <location>
        <begin position="26"/>
        <end position="77"/>
    </location>
</feature>
<protein>
    <recommendedName>
        <fullName evidence="4">Secreted protein</fullName>
    </recommendedName>
</protein>
<accession>A0AAN8AE95</accession>
<organism evidence="2 3">
    <name type="scientific">Eleginops maclovinus</name>
    <name type="common">Patagonian blennie</name>
    <name type="synonym">Eleginus maclovinus</name>
    <dbReference type="NCBI Taxonomy" id="56733"/>
    <lineage>
        <taxon>Eukaryota</taxon>
        <taxon>Metazoa</taxon>
        <taxon>Chordata</taxon>
        <taxon>Craniata</taxon>
        <taxon>Vertebrata</taxon>
        <taxon>Euteleostomi</taxon>
        <taxon>Actinopterygii</taxon>
        <taxon>Neopterygii</taxon>
        <taxon>Teleostei</taxon>
        <taxon>Neoteleostei</taxon>
        <taxon>Acanthomorphata</taxon>
        <taxon>Eupercaria</taxon>
        <taxon>Perciformes</taxon>
        <taxon>Notothenioidei</taxon>
        <taxon>Eleginopidae</taxon>
        <taxon>Eleginops</taxon>
    </lineage>
</organism>
<reference evidence="2 3" key="2">
    <citation type="journal article" date="2023" name="Mol. Biol. Evol.">
        <title>Genomics of Secondarily Temperate Adaptation in the Only Non-Antarctic Icefish.</title>
        <authorList>
            <person name="Rivera-Colon A.G."/>
            <person name="Rayamajhi N."/>
            <person name="Minhas B.F."/>
            <person name="Madrigal G."/>
            <person name="Bilyk K.T."/>
            <person name="Yoon V."/>
            <person name="Hune M."/>
            <person name="Gregory S."/>
            <person name="Cheng C.H.C."/>
            <person name="Catchen J.M."/>
        </authorList>
    </citation>
    <scope>NUCLEOTIDE SEQUENCE [LARGE SCALE GENOMIC DNA]</scope>
    <source>
        <strain evidence="2">JMC-PN-2008</strain>
    </source>
</reference>
<dbReference type="Proteomes" id="UP001346869">
    <property type="component" value="Unassembled WGS sequence"/>
</dbReference>
<evidence type="ECO:0000313" key="2">
    <source>
        <dbReference type="EMBL" id="KAK5859511.1"/>
    </source>
</evidence>
<name>A0AAN8AE95_ELEMC</name>
<dbReference type="AlphaFoldDB" id="A0AAN8AE95"/>
<evidence type="ECO:0008006" key="4">
    <source>
        <dbReference type="Google" id="ProtNLM"/>
    </source>
</evidence>
<sequence length="77" mass="7951">MFLFSPSSFTALSAVLSARVVKAAAAGEEEDEQALVLCVCCEGQLEALRRYALPPRHAVSAAAVAACSVKGEGVLGR</sequence>
<feature type="signal peptide" evidence="1">
    <location>
        <begin position="1"/>
        <end position="25"/>
    </location>
</feature>
<keyword evidence="1" id="KW-0732">Signal</keyword>
<reference evidence="2 3" key="1">
    <citation type="journal article" date="2023" name="Genes (Basel)">
        <title>Chromosome-Level Genome Assembly and Circadian Gene Repertoire of the Patagonia Blennie Eleginops maclovinus-The Closest Ancestral Proxy of Antarctic Cryonotothenioids.</title>
        <authorList>
            <person name="Cheng C.C."/>
            <person name="Rivera-Colon A.G."/>
            <person name="Minhas B.F."/>
            <person name="Wilson L."/>
            <person name="Rayamajhi N."/>
            <person name="Vargas-Chacoff L."/>
            <person name="Catchen J.M."/>
        </authorList>
    </citation>
    <scope>NUCLEOTIDE SEQUENCE [LARGE SCALE GENOMIC DNA]</scope>
    <source>
        <strain evidence="2">JMC-PN-2008</strain>
    </source>
</reference>
<keyword evidence="3" id="KW-1185">Reference proteome</keyword>
<dbReference type="EMBL" id="JAUZQC010000014">
    <property type="protein sequence ID" value="KAK5859511.1"/>
    <property type="molecule type" value="Genomic_DNA"/>
</dbReference>
<evidence type="ECO:0000256" key="1">
    <source>
        <dbReference type="SAM" id="SignalP"/>
    </source>
</evidence>